<organism evidence="2 3">
    <name type="scientific">Longispora fulva</name>
    <dbReference type="NCBI Taxonomy" id="619741"/>
    <lineage>
        <taxon>Bacteria</taxon>
        <taxon>Bacillati</taxon>
        <taxon>Actinomycetota</taxon>
        <taxon>Actinomycetes</taxon>
        <taxon>Micromonosporales</taxon>
        <taxon>Micromonosporaceae</taxon>
        <taxon>Longispora</taxon>
    </lineage>
</organism>
<feature type="transmembrane region" description="Helical" evidence="1">
    <location>
        <begin position="42"/>
        <end position="63"/>
    </location>
</feature>
<comment type="caution">
    <text evidence="2">The sequence shown here is derived from an EMBL/GenBank/DDBJ whole genome shotgun (WGS) entry which is preliminary data.</text>
</comment>
<dbReference type="Proteomes" id="UP000622552">
    <property type="component" value="Unassembled WGS sequence"/>
</dbReference>
<dbReference type="AlphaFoldDB" id="A0A8J7KGG4"/>
<dbReference type="EMBL" id="JADOUF010000001">
    <property type="protein sequence ID" value="MBG6134929.1"/>
    <property type="molecule type" value="Genomic_DNA"/>
</dbReference>
<name>A0A8J7KGG4_9ACTN</name>
<dbReference type="RefSeq" id="WP_197002108.1">
    <property type="nucleotide sequence ID" value="NZ_BONS01000004.1"/>
</dbReference>
<evidence type="ECO:0000313" key="2">
    <source>
        <dbReference type="EMBL" id="MBG6134929.1"/>
    </source>
</evidence>
<proteinExistence type="predicted"/>
<dbReference type="SUPFAM" id="SSF69322">
    <property type="entry name" value="Tricorn protease domain 2"/>
    <property type="match status" value="1"/>
</dbReference>
<gene>
    <name evidence="2" type="ORF">IW245_001123</name>
</gene>
<evidence type="ECO:0000256" key="1">
    <source>
        <dbReference type="SAM" id="Phobius"/>
    </source>
</evidence>
<keyword evidence="1" id="KW-0472">Membrane</keyword>
<accession>A0A8J7KGG4</accession>
<protein>
    <recommendedName>
        <fullName evidence="4">WD40 repeat domain-containing protein</fullName>
    </recommendedName>
</protein>
<sequence length="390" mass="41150">MNDRLSRELDGIADDMPGGEIDLGAVRTTVRAASRRLRLRRAVLATVAAAVAVVAVGFVAQAVPRHDSAPLPGTSQSPTPAPRPTGATAYAGIRLYFPDGTDLDLGRPDSFIESAYQTTAGSWLVTTFDVAASQYTFVLVRPDHSTRVLIEHATSRIAVAPDGARLAWRTAGRMTVGVLAGDRVTAGRSTPVADPRGGPWLYTGTAVILGRGSGSGVAEFDVWLPDQGDYRPTWDRTGHVRGIYGQVPGGTDLIGTVAGPEGKQVCLGVLDPKRDLRATRTACGVTPGLDNAGRVSPDGRWLALPAADPATGRPRVGLVDLNTVFDQPVLMATWAAERPGAWLDPTHMVARDSAGRLWQWSTDGTPPARVTHPALPADAPGAQGFVLPLW</sequence>
<evidence type="ECO:0008006" key="4">
    <source>
        <dbReference type="Google" id="ProtNLM"/>
    </source>
</evidence>
<keyword evidence="1" id="KW-0812">Transmembrane</keyword>
<keyword evidence="3" id="KW-1185">Reference proteome</keyword>
<keyword evidence="1" id="KW-1133">Transmembrane helix</keyword>
<evidence type="ECO:0000313" key="3">
    <source>
        <dbReference type="Proteomes" id="UP000622552"/>
    </source>
</evidence>
<reference evidence="2" key="1">
    <citation type="submission" date="2020-11" db="EMBL/GenBank/DDBJ databases">
        <title>Sequencing the genomes of 1000 actinobacteria strains.</title>
        <authorList>
            <person name="Klenk H.-P."/>
        </authorList>
    </citation>
    <scope>NUCLEOTIDE SEQUENCE</scope>
    <source>
        <strain evidence="2">DSM 45356</strain>
    </source>
</reference>